<keyword evidence="2" id="KW-0238">DNA-binding</keyword>
<gene>
    <name evidence="8" type="ORF">FCALED_LOCUS16133</name>
</gene>
<name>A0A9N9NNY6_9GLOM</name>
<dbReference type="EC" id="5.6.2.4" evidence="5"/>
<dbReference type="OrthoDB" id="2440774at2759"/>
<evidence type="ECO:0000313" key="8">
    <source>
        <dbReference type="EMBL" id="CAG8748437.1"/>
    </source>
</evidence>
<dbReference type="AlphaFoldDB" id="A0A9N9NNY6"/>
<proteinExistence type="inferred from homology"/>
<dbReference type="PROSITE" id="PS51192">
    <property type="entry name" value="HELICASE_ATP_BIND_1"/>
    <property type="match status" value="1"/>
</dbReference>
<evidence type="ECO:0000256" key="6">
    <source>
        <dbReference type="SAM" id="Phobius"/>
    </source>
</evidence>
<dbReference type="PANTHER" id="PTHR13710">
    <property type="entry name" value="DNA HELICASE RECQ FAMILY MEMBER"/>
    <property type="match status" value="1"/>
</dbReference>
<feature type="domain" description="Helicase ATP-binding" evidence="7">
    <location>
        <begin position="1"/>
        <end position="143"/>
    </location>
</feature>
<dbReference type="PANTHER" id="PTHR13710:SF105">
    <property type="entry name" value="ATP-DEPENDENT DNA HELICASE Q1"/>
    <property type="match status" value="1"/>
</dbReference>
<feature type="non-terminal residue" evidence="8">
    <location>
        <position position="179"/>
    </location>
</feature>
<comment type="similarity">
    <text evidence="1">Belongs to the helicase family. RecQ subfamily.</text>
</comment>
<dbReference type="InterPro" id="IPR014001">
    <property type="entry name" value="Helicase_ATP-bd"/>
</dbReference>
<feature type="transmembrane region" description="Helical" evidence="6">
    <location>
        <begin position="20"/>
        <end position="39"/>
    </location>
</feature>
<dbReference type="GO" id="GO:0005737">
    <property type="term" value="C:cytoplasm"/>
    <property type="evidence" value="ECO:0007669"/>
    <property type="project" value="TreeGrafter"/>
</dbReference>
<keyword evidence="3" id="KW-0413">Isomerase</keyword>
<dbReference type="SUPFAM" id="SSF52540">
    <property type="entry name" value="P-loop containing nucleoside triphosphate hydrolases"/>
    <property type="match status" value="2"/>
</dbReference>
<dbReference type="Proteomes" id="UP000789570">
    <property type="component" value="Unassembled WGS sequence"/>
</dbReference>
<dbReference type="GO" id="GO:0043138">
    <property type="term" value="F:3'-5' DNA helicase activity"/>
    <property type="evidence" value="ECO:0007669"/>
    <property type="project" value="UniProtKB-EC"/>
</dbReference>
<keyword evidence="6" id="KW-0812">Transmembrane</keyword>
<organism evidence="8 9">
    <name type="scientific">Funneliformis caledonium</name>
    <dbReference type="NCBI Taxonomy" id="1117310"/>
    <lineage>
        <taxon>Eukaryota</taxon>
        <taxon>Fungi</taxon>
        <taxon>Fungi incertae sedis</taxon>
        <taxon>Mucoromycota</taxon>
        <taxon>Glomeromycotina</taxon>
        <taxon>Glomeromycetes</taxon>
        <taxon>Glomerales</taxon>
        <taxon>Glomeraceae</taxon>
        <taxon>Funneliformis</taxon>
    </lineage>
</organism>
<dbReference type="EMBL" id="CAJVPQ010017447">
    <property type="protein sequence ID" value="CAG8748437.1"/>
    <property type="molecule type" value="Genomic_DNA"/>
</dbReference>
<evidence type="ECO:0000313" key="9">
    <source>
        <dbReference type="Proteomes" id="UP000789570"/>
    </source>
</evidence>
<dbReference type="InterPro" id="IPR011545">
    <property type="entry name" value="DEAD/DEAH_box_helicase_dom"/>
</dbReference>
<dbReference type="Pfam" id="PF00270">
    <property type="entry name" value="DEAD"/>
    <property type="match status" value="1"/>
</dbReference>
<evidence type="ECO:0000256" key="1">
    <source>
        <dbReference type="ARBA" id="ARBA00005446"/>
    </source>
</evidence>
<evidence type="ECO:0000256" key="3">
    <source>
        <dbReference type="ARBA" id="ARBA00023235"/>
    </source>
</evidence>
<comment type="caution">
    <text evidence="8">The sequence shown here is derived from an EMBL/GenBank/DDBJ whole genome shotgun (WGS) entry which is preliminary data.</text>
</comment>
<dbReference type="GO" id="GO:0003677">
    <property type="term" value="F:DNA binding"/>
    <property type="evidence" value="ECO:0007669"/>
    <property type="project" value="UniProtKB-KW"/>
</dbReference>
<dbReference type="InterPro" id="IPR027417">
    <property type="entry name" value="P-loop_NTPase"/>
</dbReference>
<dbReference type="GO" id="GO:0005694">
    <property type="term" value="C:chromosome"/>
    <property type="evidence" value="ECO:0007669"/>
    <property type="project" value="TreeGrafter"/>
</dbReference>
<evidence type="ECO:0000259" key="7">
    <source>
        <dbReference type="PROSITE" id="PS51192"/>
    </source>
</evidence>
<keyword evidence="6" id="KW-0472">Membrane</keyword>
<dbReference type="GO" id="GO:0005524">
    <property type="term" value="F:ATP binding"/>
    <property type="evidence" value="ECO:0007669"/>
    <property type="project" value="InterPro"/>
</dbReference>
<keyword evidence="6" id="KW-1133">Transmembrane helix</keyword>
<feature type="non-terminal residue" evidence="8">
    <location>
        <position position="1"/>
    </location>
</feature>
<comment type="catalytic activity">
    <reaction evidence="4">
        <text>Couples ATP hydrolysis with the unwinding of duplex DNA by translocating in the 3'-5' direction.</text>
        <dbReference type="EC" id="5.6.2.4"/>
    </reaction>
</comment>
<dbReference type="Gene3D" id="3.40.50.300">
    <property type="entry name" value="P-loop containing nucleotide triphosphate hydrolases"/>
    <property type="match status" value="1"/>
</dbReference>
<accession>A0A9N9NNY6</accession>
<sequence length="179" mass="20214">AYLSGKVTLVSIKTGGEKTLCYIICVLIFEGITIVIIPLKALIEDQKRELIPCASIYANTIQGRSEQEKIFEKIALSFTKILFITPEKLSKSKISNFISNMYNKAKVHIVIDEAHCILDYGCDDLFAILQPLLSDEQHRIIILYWKDGKIQIMIGTNAFDMGINSSDISSNTLHSFFKY</sequence>
<dbReference type="GO" id="GO:0009378">
    <property type="term" value="F:four-way junction helicase activity"/>
    <property type="evidence" value="ECO:0007669"/>
    <property type="project" value="TreeGrafter"/>
</dbReference>
<evidence type="ECO:0000256" key="2">
    <source>
        <dbReference type="ARBA" id="ARBA00023125"/>
    </source>
</evidence>
<reference evidence="8" key="1">
    <citation type="submission" date="2021-06" db="EMBL/GenBank/DDBJ databases">
        <authorList>
            <person name="Kallberg Y."/>
            <person name="Tangrot J."/>
            <person name="Rosling A."/>
        </authorList>
    </citation>
    <scope>NUCLEOTIDE SEQUENCE</scope>
    <source>
        <strain evidence="8">UK204</strain>
    </source>
</reference>
<evidence type="ECO:0000256" key="4">
    <source>
        <dbReference type="ARBA" id="ARBA00034617"/>
    </source>
</evidence>
<keyword evidence="9" id="KW-1185">Reference proteome</keyword>
<evidence type="ECO:0000256" key="5">
    <source>
        <dbReference type="ARBA" id="ARBA00034808"/>
    </source>
</evidence>
<dbReference type="GO" id="GO:0000724">
    <property type="term" value="P:double-strand break repair via homologous recombination"/>
    <property type="evidence" value="ECO:0007669"/>
    <property type="project" value="TreeGrafter"/>
</dbReference>
<protein>
    <recommendedName>
        <fullName evidence="5">DNA 3'-5' helicase</fullName>
        <ecNumber evidence="5">5.6.2.4</ecNumber>
    </recommendedName>
</protein>